<evidence type="ECO:0000256" key="1">
    <source>
        <dbReference type="SAM" id="MobiDB-lite"/>
    </source>
</evidence>
<keyword evidence="2" id="KW-0732">Signal</keyword>
<accession>A0A061FTP9</accession>
<dbReference type="InParanoid" id="A0A061FTP9"/>
<feature type="signal peptide" evidence="2">
    <location>
        <begin position="1"/>
        <end position="37"/>
    </location>
</feature>
<feature type="region of interest" description="Disordered" evidence="1">
    <location>
        <begin position="67"/>
        <end position="96"/>
    </location>
</feature>
<proteinExistence type="predicted"/>
<evidence type="ECO:0000313" key="4">
    <source>
        <dbReference type="Proteomes" id="UP000026915"/>
    </source>
</evidence>
<dbReference type="eggNOG" id="ENOG502SEYZ">
    <property type="taxonomic scope" value="Eukaryota"/>
</dbReference>
<organism evidence="3 4">
    <name type="scientific">Theobroma cacao</name>
    <name type="common">Cacao</name>
    <name type="synonym">Cocoa</name>
    <dbReference type="NCBI Taxonomy" id="3641"/>
    <lineage>
        <taxon>Eukaryota</taxon>
        <taxon>Viridiplantae</taxon>
        <taxon>Streptophyta</taxon>
        <taxon>Embryophyta</taxon>
        <taxon>Tracheophyta</taxon>
        <taxon>Spermatophyta</taxon>
        <taxon>Magnoliopsida</taxon>
        <taxon>eudicotyledons</taxon>
        <taxon>Gunneridae</taxon>
        <taxon>Pentapetalae</taxon>
        <taxon>rosids</taxon>
        <taxon>malvids</taxon>
        <taxon>Malvales</taxon>
        <taxon>Malvaceae</taxon>
        <taxon>Byttnerioideae</taxon>
        <taxon>Theobroma</taxon>
    </lineage>
</organism>
<dbReference type="Gramene" id="EOY20162">
    <property type="protein sequence ID" value="EOY20162"/>
    <property type="gene ID" value="TCM_045547"/>
</dbReference>
<dbReference type="OMA" id="LACQVER"/>
<feature type="chain" id="PRO_5001598316" evidence="2">
    <location>
        <begin position="38"/>
        <end position="96"/>
    </location>
</feature>
<sequence length="96" mass="11006">MQKLSVCAMAKREQMIKPNFLLLAVLVLFMMFQCKVASSSRFSWSCDPACQMELTRTRKLLDMQQEYSGDVPSPADYDYNDFYRRQGDVPSPGVGH</sequence>
<keyword evidence="4" id="KW-1185">Reference proteome</keyword>
<protein>
    <submittedName>
        <fullName evidence="3">Uncharacterized protein</fullName>
    </submittedName>
</protein>
<reference evidence="3 4" key="1">
    <citation type="journal article" date="2013" name="Genome Biol.">
        <title>The genome sequence of the most widely cultivated cacao type and its use to identify candidate genes regulating pod color.</title>
        <authorList>
            <person name="Motamayor J.C."/>
            <person name="Mockaitis K."/>
            <person name="Schmutz J."/>
            <person name="Haiminen N."/>
            <person name="Iii D.L."/>
            <person name="Cornejo O."/>
            <person name="Findley S.D."/>
            <person name="Zheng P."/>
            <person name="Utro F."/>
            <person name="Royaert S."/>
            <person name="Saski C."/>
            <person name="Jenkins J."/>
            <person name="Podicheti R."/>
            <person name="Zhao M."/>
            <person name="Scheffler B.E."/>
            <person name="Stack J.C."/>
            <person name="Feltus F.A."/>
            <person name="Mustiga G.M."/>
            <person name="Amores F."/>
            <person name="Phillips W."/>
            <person name="Marelli J.P."/>
            <person name="May G.D."/>
            <person name="Shapiro H."/>
            <person name="Ma J."/>
            <person name="Bustamante C.D."/>
            <person name="Schnell R.J."/>
            <person name="Main D."/>
            <person name="Gilbert D."/>
            <person name="Parida L."/>
            <person name="Kuhn D.N."/>
        </authorList>
    </citation>
    <scope>NUCLEOTIDE SEQUENCE [LARGE SCALE GENOMIC DNA]</scope>
    <source>
        <strain evidence="4">cv. Matina 1-6</strain>
    </source>
</reference>
<dbReference type="Proteomes" id="UP000026915">
    <property type="component" value="Chromosome 10"/>
</dbReference>
<dbReference type="AlphaFoldDB" id="A0A061FTP9"/>
<evidence type="ECO:0000313" key="3">
    <source>
        <dbReference type="EMBL" id="EOY20162.1"/>
    </source>
</evidence>
<name>A0A061FTP9_THECC</name>
<evidence type="ECO:0000256" key="2">
    <source>
        <dbReference type="SAM" id="SignalP"/>
    </source>
</evidence>
<gene>
    <name evidence="3" type="ORF">TCM_045547</name>
</gene>
<dbReference type="EMBL" id="CM001888">
    <property type="protein sequence ID" value="EOY20162.1"/>
    <property type="molecule type" value="Genomic_DNA"/>
</dbReference>
<dbReference type="HOGENOM" id="CLU_187198_0_0_1"/>